<evidence type="ECO:0000256" key="1">
    <source>
        <dbReference type="ARBA" id="ARBA00001974"/>
    </source>
</evidence>
<organism evidence="7 8">
    <name type="scientific">Rhizobium meliloti</name>
    <name type="common">Ensifer meliloti</name>
    <name type="synonym">Sinorhizobium meliloti</name>
    <dbReference type="NCBI Taxonomy" id="382"/>
    <lineage>
        <taxon>Bacteria</taxon>
        <taxon>Pseudomonadati</taxon>
        <taxon>Pseudomonadota</taxon>
        <taxon>Alphaproteobacteria</taxon>
        <taxon>Hyphomicrobiales</taxon>
        <taxon>Rhizobiaceae</taxon>
        <taxon>Sinorhizobium/Ensifer group</taxon>
        <taxon>Sinorhizobium</taxon>
    </lineage>
</organism>
<dbReference type="InterPro" id="IPR036188">
    <property type="entry name" value="FAD/NAD-bd_sf"/>
</dbReference>
<dbReference type="Pfam" id="PF07992">
    <property type="entry name" value="Pyr_redox_2"/>
    <property type="match status" value="1"/>
</dbReference>
<dbReference type="SUPFAM" id="SSF55424">
    <property type="entry name" value="FAD/NAD-linked reductases, dimerisation (C-terminal) domain"/>
    <property type="match status" value="1"/>
</dbReference>
<dbReference type="Gene3D" id="3.30.390.30">
    <property type="match status" value="1"/>
</dbReference>
<evidence type="ECO:0000256" key="2">
    <source>
        <dbReference type="ARBA" id="ARBA00022630"/>
    </source>
</evidence>
<feature type="domain" description="Reductase C-terminal" evidence="6">
    <location>
        <begin position="327"/>
        <end position="415"/>
    </location>
</feature>
<evidence type="ECO:0000313" key="7">
    <source>
        <dbReference type="EMBL" id="MQW36924.1"/>
    </source>
</evidence>
<accession>A0AAW9TXT3</accession>
<dbReference type="SUPFAM" id="SSF51905">
    <property type="entry name" value="FAD/NAD(P)-binding domain"/>
    <property type="match status" value="2"/>
</dbReference>
<dbReference type="Gene3D" id="3.50.50.60">
    <property type="entry name" value="FAD/NAD(P)-binding domain"/>
    <property type="match status" value="2"/>
</dbReference>
<keyword evidence="3" id="KW-0274">FAD</keyword>
<dbReference type="PANTHER" id="PTHR43557">
    <property type="entry name" value="APOPTOSIS-INDUCING FACTOR 1"/>
    <property type="match status" value="1"/>
</dbReference>
<name>A0AAW9TXT3_RHIML</name>
<dbReference type="InterPro" id="IPR016156">
    <property type="entry name" value="FAD/NAD-linked_Rdtase_dimer_sf"/>
</dbReference>
<evidence type="ECO:0000256" key="3">
    <source>
        <dbReference type="ARBA" id="ARBA00022827"/>
    </source>
</evidence>
<evidence type="ECO:0000259" key="5">
    <source>
        <dbReference type="Pfam" id="PF07992"/>
    </source>
</evidence>
<gene>
    <name evidence="7" type="ORF">GHK53_30230</name>
</gene>
<feature type="domain" description="FAD/NAD(P)-binding" evidence="5">
    <location>
        <begin position="12"/>
        <end position="308"/>
    </location>
</feature>
<reference evidence="7 8" key="1">
    <citation type="journal article" date="2013" name="Genome Biol.">
        <title>Comparative genomics of the core and accessory genomes of 48 Sinorhizobium strains comprising five genospecies.</title>
        <authorList>
            <person name="Sugawara M."/>
            <person name="Epstein B."/>
            <person name="Badgley B.D."/>
            <person name="Unno T."/>
            <person name="Xu L."/>
            <person name="Reese J."/>
            <person name="Gyaneshwar P."/>
            <person name="Denny R."/>
            <person name="Mudge J."/>
            <person name="Bharti A.K."/>
            <person name="Farmer A.D."/>
            <person name="May G.D."/>
            <person name="Woodward J.E."/>
            <person name="Medigue C."/>
            <person name="Vallenet D."/>
            <person name="Lajus A."/>
            <person name="Rouy Z."/>
            <person name="Martinez-Vaz B."/>
            <person name="Tiffin P."/>
            <person name="Young N.D."/>
            <person name="Sadowsky M.J."/>
        </authorList>
    </citation>
    <scope>NUCLEOTIDE SEQUENCE [LARGE SCALE GENOMIC DNA]</scope>
    <source>
        <strain evidence="7 8">N6B1</strain>
    </source>
</reference>
<dbReference type="EMBL" id="WISR01000245">
    <property type="protein sequence ID" value="MQW36924.1"/>
    <property type="molecule type" value="Genomic_DNA"/>
</dbReference>
<dbReference type="GO" id="GO:0005737">
    <property type="term" value="C:cytoplasm"/>
    <property type="evidence" value="ECO:0007669"/>
    <property type="project" value="TreeGrafter"/>
</dbReference>
<dbReference type="PRINTS" id="PR00368">
    <property type="entry name" value="FADPNR"/>
</dbReference>
<keyword evidence="4" id="KW-0560">Oxidoreductase</keyword>
<evidence type="ECO:0000259" key="6">
    <source>
        <dbReference type="Pfam" id="PF14759"/>
    </source>
</evidence>
<evidence type="ECO:0000313" key="8">
    <source>
        <dbReference type="Proteomes" id="UP000429484"/>
    </source>
</evidence>
<dbReference type="AlphaFoldDB" id="A0AAW9TXT3"/>
<dbReference type="GO" id="GO:0016651">
    <property type="term" value="F:oxidoreductase activity, acting on NAD(P)H"/>
    <property type="evidence" value="ECO:0007669"/>
    <property type="project" value="TreeGrafter"/>
</dbReference>
<dbReference type="Pfam" id="PF14759">
    <property type="entry name" value="Reductase_C"/>
    <property type="match status" value="1"/>
</dbReference>
<evidence type="ECO:0000256" key="4">
    <source>
        <dbReference type="ARBA" id="ARBA00023002"/>
    </source>
</evidence>
<dbReference type="PANTHER" id="PTHR43557:SF2">
    <property type="entry name" value="RIESKE DOMAIN-CONTAINING PROTEIN-RELATED"/>
    <property type="match status" value="1"/>
</dbReference>
<dbReference type="InterPro" id="IPR028202">
    <property type="entry name" value="Reductase_C"/>
</dbReference>
<dbReference type="InterPro" id="IPR050446">
    <property type="entry name" value="FAD-oxidoreductase/Apoptosis"/>
</dbReference>
<protein>
    <submittedName>
        <fullName evidence="7">Ferredoxin reductase</fullName>
    </submittedName>
</protein>
<comment type="cofactor">
    <cofactor evidence="1">
        <name>FAD</name>
        <dbReference type="ChEBI" id="CHEBI:57692"/>
    </cofactor>
</comment>
<dbReference type="PRINTS" id="PR00411">
    <property type="entry name" value="PNDRDTASEI"/>
</dbReference>
<comment type="caution">
    <text evidence="7">The sequence shown here is derived from an EMBL/GenBank/DDBJ whole genome shotgun (WGS) entry which is preliminary data.</text>
</comment>
<dbReference type="InterPro" id="IPR023753">
    <property type="entry name" value="FAD/NAD-binding_dom"/>
</dbReference>
<dbReference type="Proteomes" id="UP000429484">
    <property type="component" value="Unassembled WGS sequence"/>
</dbReference>
<keyword evidence="2" id="KW-0285">Flavoprotein</keyword>
<proteinExistence type="predicted"/>
<sequence>MRPRRGPVHQENMVIVGCGHAGARAAQALRTNGWHGGITLVDGEGRTPYERPPLSKAVLKGESEAEDAPLFPADFLAKNDIHVLKGVAAAAIDRPTRQLRLSDGGSIAYHRLLLATGAEPRNLIVPGADLPGSHTLRSADDAARIFPYLRPGAEIVIVGGGLIGLEAAASATVRGCKVTVVEAGPRPMMRAVPAELSHEVRLFHESKDVRFVLGRQVSELEGDGRVRCVRLDDGTVLPCTAVVISVGVSPRTALAEAAGLEIDNGIAVDRFLRTSDPFIYAAGDACAFEQVSGPRMRLECWKNAEDQGTLAGRNMLGSDEAYVPLPWMWSDQFDRTMQIAGQAGGSAEDVRRRCPDGTLLIYHLDKDQMILGISGFGSIREVSRGVRMGQLLMERGIRPGRKALADPEFDLRSLAKAAVA</sequence>